<evidence type="ECO:0000313" key="1">
    <source>
        <dbReference type="EMBL" id="KAL0635421.1"/>
    </source>
</evidence>
<accession>A0ABR3GHK7</accession>
<proteinExistence type="predicted"/>
<organism evidence="1 2">
    <name type="scientific">Discina gigas</name>
    <dbReference type="NCBI Taxonomy" id="1032678"/>
    <lineage>
        <taxon>Eukaryota</taxon>
        <taxon>Fungi</taxon>
        <taxon>Dikarya</taxon>
        <taxon>Ascomycota</taxon>
        <taxon>Pezizomycotina</taxon>
        <taxon>Pezizomycetes</taxon>
        <taxon>Pezizales</taxon>
        <taxon>Discinaceae</taxon>
        <taxon>Discina</taxon>
    </lineage>
</organism>
<comment type="caution">
    <text evidence="1">The sequence shown here is derived from an EMBL/GenBank/DDBJ whole genome shotgun (WGS) entry which is preliminary data.</text>
</comment>
<dbReference type="EMBL" id="JBBBZM010000070">
    <property type="protein sequence ID" value="KAL0635421.1"/>
    <property type="molecule type" value="Genomic_DNA"/>
</dbReference>
<sequence length="162" mass="18967">MEISDLTEQEAWRYRVRSHNVSVVNAKDVYEQIGGCVNQLQLGADRRQRGRARRYIISSSAVHRCGTRLPELRPTRQRAMDYAWMGHCSHNHTNGATSNQEYYGLVQDDKRAQQLVMGKVFTLQPGRNMVSFDCKIAEIFAKKELQFRKDYFRCGHRDWLVR</sequence>
<gene>
    <name evidence="1" type="ORF">Q9L58_005629</name>
</gene>
<dbReference type="Proteomes" id="UP001447188">
    <property type="component" value="Unassembled WGS sequence"/>
</dbReference>
<evidence type="ECO:0000313" key="2">
    <source>
        <dbReference type="Proteomes" id="UP001447188"/>
    </source>
</evidence>
<keyword evidence="2" id="KW-1185">Reference proteome</keyword>
<reference evidence="1 2" key="1">
    <citation type="submission" date="2024-02" db="EMBL/GenBank/DDBJ databases">
        <title>Discinaceae phylogenomics.</title>
        <authorList>
            <person name="Dirks A.C."/>
            <person name="James T.Y."/>
        </authorList>
    </citation>
    <scope>NUCLEOTIDE SEQUENCE [LARGE SCALE GENOMIC DNA]</scope>
    <source>
        <strain evidence="1 2">ACD0624</strain>
    </source>
</reference>
<protein>
    <submittedName>
        <fullName evidence="1">Uncharacterized protein</fullName>
    </submittedName>
</protein>
<name>A0ABR3GHK7_9PEZI</name>